<feature type="non-terminal residue" evidence="2">
    <location>
        <position position="64"/>
    </location>
</feature>
<dbReference type="Proteomes" id="UP000812287">
    <property type="component" value="Unassembled WGS sequence"/>
</dbReference>
<keyword evidence="1" id="KW-0472">Membrane</keyword>
<dbReference type="GeneID" id="66109873"/>
<dbReference type="PROSITE" id="PS51257">
    <property type="entry name" value="PROKAR_LIPOPROTEIN"/>
    <property type="match status" value="1"/>
</dbReference>
<dbReference type="OrthoDB" id="2927908at2759"/>
<evidence type="ECO:0000313" key="2">
    <source>
        <dbReference type="EMBL" id="KAG7439832.1"/>
    </source>
</evidence>
<accession>A0A9P7VFW9</accession>
<proteinExistence type="predicted"/>
<keyword evidence="1" id="KW-1133">Transmembrane helix</keyword>
<sequence>MMIRSPSSTVYYGVESTPTPNLSYVSSSCASICNPSASNTVLTAFLSSVLTVLLFAILKWLRGV</sequence>
<organism evidence="2 3">
    <name type="scientific">Guyanagaster necrorhizus</name>
    <dbReference type="NCBI Taxonomy" id="856835"/>
    <lineage>
        <taxon>Eukaryota</taxon>
        <taxon>Fungi</taxon>
        <taxon>Dikarya</taxon>
        <taxon>Basidiomycota</taxon>
        <taxon>Agaricomycotina</taxon>
        <taxon>Agaricomycetes</taxon>
        <taxon>Agaricomycetidae</taxon>
        <taxon>Agaricales</taxon>
        <taxon>Marasmiineae</taxon>
        <taxon>Physalacriaceae</taxon>
        <taxon>Guyanagaster</taxon>
    </lineage>
</organism>
<feature type="transmembrane region" description="Helical" evidence="1">
    <location>
        <begin position="41"/>
        <end position="61"/>
    </location>
</feature>
<reference evidence="2" key="1">
    <citation type="submission" date="2020-11" db="EMBL/GenBank/DDBJ databases">
        <title>Adaptations for nitrogen fixation in a non-lichenized fungal sporocarp promotes dispersal by wood-feeding termites.</title>
        <authorList>
            <consortium name="DOE Joint Genome Institute"/>
            <person name="Koch R.A."/>
            <person name="Yoon G."/>
            <person name="Arayal U."/>
            <person name="Lail K."/>
            <person name="Amirebrahimi M."/>
            <person name="Labutti K."/>
            <person name="Lipzen A."/>
            <person name="Riley R."/>
            <person name="Barry K."/>
            <person name="Henrissat B."/>
            <person name="Grigoriev I.V."/>
            <person name="Herr J.R."/>
            <person name="Aime M.C."/>
        </authorList>
    </citation>
    <scope>NUCLEOTIDE SEQUENCE</scope>
    <source>
        <strain evidence="2">MCA 3950</strain>
    </source>
</reference>
<protein>
    <submittedName>
        <fullName evidence="2">Uncharacterized protein</fullName>
    </submittedName>
</protein>
<comment type="caution">
    <text evidence="2">The sequence shown here is derived from an EMBL/GenBank/DDBJ whole genome shotgun (WGS) entry which is preliminary data.</text>
</comment>
<name>A0A9P7VFW9_9AGAR</name>
<evidence type="ECO:0000313" key="3">
    <source>
        <dbReference type="Proteomes" id="UP000812287"/>
    </source>
</evidence>
<keyword evidence="3" id="KW-1185">Reference proteome</keyword>
<keyword evidence="1" id="KW-0812">Transmembrane</keyword>
<dbReference type="EMBL" id="MU250583">
    <property type="protein sequence ID" value="KAG7439832.1"/>
    <property type="molecule type" value="Genomic_DNA"/>
</dbReference>
<dbReference type="RefSeq" id="XP_043033332.1">
    <property type="nucleotide sequence ID" value="XM_043187576.1"/>
</dbReference>
<evidence type="ECO:0000256" key="1">
    <source>
        <dbReference type="SAM" id="Phobius"/>
    </source>
</evidence>
<gene>
    <name evidence="2" type="ORF">BT62DRAFT_938620</name>
</gene>
<dbReference type="AlphaFoldDB" id="A0A9P7VFW9"/>